<dbReference type="PANTHER" id="PTHR37813">
    <property type="entry name" value="FELS-2 PROPHAGE PROTEIN"/>
    <property type="match status" value="1"/>
</dbReference>
<name>A0A943ECS1_9FIRM</name>
<evidence type="ECO:0000259" key="4">
    <source>
        <dbReference type="Pfam" id="PF10145"/>
    </source>
</evidence>
<feature type="transmembrane region" description="Helical" evidence="3">
    <location>
        <begin position="496"/>
        <end position="516"/>
    </location>
</feature>
<dbReference type="PANTHER" id="PTHR37813:SF1">
    <property type="entry name" value="FELS-2 PROPHAGE PROTEIN"/>
    <property type="match status" value="1"/>
</dbReference>
<organism evidence="5 6">
    <name type="scientific">Acidaminococcus intestini</name>
    <dbReference type="NCBI Taxonomy" id="187327"/>
    <lineage>
        <taxon>Bacteria</taxon>
        <taxon>Bacillati</taxon>
        <taxon>Bacillota</taxon>
        <taxon>Negativicutes</taxon>
        <taxon>Acidaminococcales</taxon>
        <taxon>Acidaminococcaceae</taxon>
        <taxon>Acidaminococcus</taxon>
    </lineage>
</organism>
<keyword evidence="1" id="KW-1188">Viral release from host cell</keyword>
<feature type="transmembrane region" description="Helical" evidence="3">
    <location>
        <begin position="593"/>
        <end position="611"/>
    </location>
</feature>
<keyword evidence="3" id="KW-0812">Transmembrane</keyword>
<proteinExistence type="predicted"/>
<protein>
    <submittedName>
        <fullName evidence="5">Phage tail tape measure protein</fullName>
    </submittedName>
</protein>
<dbReference type="EMBL" id="JAGZCZ010000005">
    <property type="protein sequence ID" value="MBS5519807.1"/>
    <property type="molecule type" value="Genomic_DNA"/>
</dbReference>
<gene>
    <name evidence="5" type="ORF">KHX13_05690</name>
</gene>
<comment type="caution">
    <text evidence="5">The sequence shown here is derived from an EMBL/GenBank/DDBJ whole genome shotgun (WGS) entry which is preliminary data.</text>
</comment>
<keyword evidence="2" id="KW-0175">Coiled coil</keyword>
<feature type="domain" description="Phage tail tape measure protein" evidence="4">
    <location>
        <begin position="235"/>
        <end position="432"/>
    </location>
</feature>
<dbReference type="Gene3D" id="1.20.120.20">
    <property type="entry name" value="Apolipoprotein"/>
    <property type="match status" value="1"/>
</dbReference>
<feature type="transmembrane region" description="Helical" evidence="3">
    <location>
        <begin position="528"/>
        <end position="550"/>
    </location>
</feature>
<evidence type="ECO:0000256" key="3">
    <source>
        <dbReference type="SAM" id="Phobius"/>
    </source>
</evidence>
<evidence type="ECO:0000313" key="5">
    <source>
        <dbReference type="EMBL" id="MBS5519807.1"/>
    </source>
</evidence>
<dbReference type="Proteomes" id="UP000754226">
    <property type="component" value="Unassembled WGS sequence"/>
</dbReference>
<evidence type="ECO:0000256" key="2">
    <source>
        <dbReference type="SAM" id="Coils"/>
    </source>
</evidence>
<keyword evidence="3" id="KW-1133">Transmembrane helix</keyword>
<feature type="coiled-coil region" evidence="2">
    <location>
        <begin position="24"/>
        <end position="78"/>
    </location>
</feature>
<evidence type="ECO:0000256" key="1">
    <source>
        <dbReference type="ARBA" id="ARBA00022612"/>
    </source>
</evidence>
<dbReference type="NCBIfam" id="TIGR01760">
    <property type="entry name" value="tape_meas_TP901"/>
    <property type="match status" value="1"/>
</dbReference>
<sequence>MSGKLMELAIAIRGKLDSSLPASVKETNENINRLSGNLKQLQDISAKAGAWKAAAGQVRLYKRELAEAQREASKTSEALKISGNKSSQAANAYKTAQRNAKQMATSLHESRGLLVSLSAELQAAGFNTKDFAESETNLKNQIAATNKALEQQKQLSSRAVERQDNLKAAKSGYSKAKQGLMQSFANFSGGVMMAKSLAAPLVEAVQVAANFEQAMSKVQAITNADEADTKKLATTARDLGAKTKFSATQAAEAMSYLGMAGWKTDQIIAGMPGLLNLAAASGADLAQTADIVSDDLTAFGMQANQAGHMADVMAAASTNANTNVVLMGATFKYAGAVAGALGYSLEDVALATGLMANAGIKGEQAGTSLRSMMSRMTAPTKQVQAAMDQLGLTVKNSDGSMKPFGQTMQELRAKFAGMSDSEKAQYASMIAGQEAMSGFLAIVNASDSDFAKLSNAVNHADGAAAKMAKTMNQNAQGALVQLQSATESAQISVGNVFLPILAKVATYVAGVAGSFAKWAEEHPRLVTALAAVAGAVAAVLLGLLAFSVAVSTVKYVVASIKLFKAAMQGAQIATKVMAGAQAALNFVMSMNPIALVIIGVMALIAALIYLYNNSETVRNFIDWAAQSIATAWNTAVTSISETVAEAAVWISSQWQYICDTADSAWNAITSTIQSVWETVYSVVDEGVQWVQNKWEQLKGVFSSPITTAIKFITSSSSNENPDRNAYGGLITRPTLSWVGEAGDPEMIVPINRTQNAMRLWQSAGQMLGVKALQPVKDPAPLLGSRGTGVTVNFAPTIQVSGGATTADQIRTVLREQEAQFEAKFRRLYQEMVQRERRLSFD</sequence>
<accession>A0A943ECS1</accession>
<dbReference type="AlphaFoldDB" id="A0A943ECS1"/>
<dbReference type="InterPro" id="IPR010090">
    <property type="entry name" value="Phage_tape_meas"/>
</dbReference>
<reference evidence="5" key="1">
    <citation type="submission" date="2021-02" db="EMBL/GenBank/DDBJ databases">
        <title>Infant gut strain persistence is associated with maternal origin, phylogeny, and functional potential including surface adhesion and iron acquisition.</title>
        <authorList>
            <person name="Lou Y.C."/>
        </authorList>
    </citation>
    <scope>NUCLEOTIDE SEQUENCE</scope>
    <source>
        <strain evidence="5">L3_106_000M1_dasL3_106_000M1_concoct_15</strain>
    </source>
</reference>
<keyword evidence="3" id="KW-0472">Membrane</keyword>
<evidence type="ECO:0000313" key="6">
    <source>
        <dbReference type="Proteomes" id="UP000754226"/>
    </source>
</evidence>
<dbReference type="Pfam" id="PF10145">
    <property type="entry name" value="PhageMin_Tail"/>
    <property type="match status" value="1"/>
</dbReference>